<evidence type="ECO:0000313" key="13">
    <source>
        <dbReference type="Proteomes" id="UP000198668"/>
    </source>
</evidence>
<dbReference type="GO" id="GO:0005524">
    <property type="term" value="F:ATP binding"/>
    <property type="evidence" value="ECO:0007669"/>
    <property type="project" value="UniProtKB-KW"/>
</dbReference>
<dbReference type="EC" id="2.7.7.18" evidence="10"/>
<evidence type="ECO:0000256" key="10">
    <source>
        <dbReference type="HAMAP-Rule" id="MF_00244"/>
    </source>
</evidence>
<dbReference type="InterPro" id="IPR014729">
    <property type="entry name" value="Rossmann-like_a/b/a_fold"/>
</dbReference>
<evidence type="ECO:0000256" key="9">
    <source>
        <dbReference type="ARBA" id="ARBA00048721"/>
    </source>
</evidence>
<dbReference type="Proteomes" id="UP000198668">
    <property type="component" value="Unassembled WGS sequence"/>
</dbReference>
<dbReference type="AlphaFoldDB" id="A0A1I3BX66"/>
<keyword evidence="4 10" id="KW-0808">Transferase</keyword>
<comment type="pathway">
    <text evidence="2 10">Cofactor biosynthesis; NAD(+) biosynthesis; deamido-NAD(+) from nicotinate D-ribonucleotide: step 1/1.</text>
</comment>
<dbReference type="NCBIfam" id="TIGR00125">
    <property type="entry name" value="cyt_tran_rel"/>
    <property type="match status" value="1"/>
</dbReference>
<dbReference type="GO" id="GO:0009435">
    <property type="term" value="P:NAD+ biosynthetic process"/>
    <property type="evidence" value="ECO:0007669"/>
    <property type="project" value="UniProtKB-UniRule"/>
</dbReference>
<comment type="catalytic activity">
    <reaction evidence="9 10">
        <text>nicotinate beta-D-ribonucleotide + ATP + H(+) = deamido-NAD(+) + diphosphate</text>
        <dbReference type="Rhea" id="RHEA:22860"/>
        <dbReference type="ChEBI" id="CHEBI:15378"/>
        <dbReference type="ChEBI" id="CHEBI:30616"/>
        <dbReference type="ChEBI" id="CHEBI:33019"/>
        <dbReference type="ChEBI" id="CHEBI:57502"/>
        <dbReference type="ChEBI" id="CHEBI:58437"/>
        <dbReference type="EC" id="2.7.7.18"/>
    </reaction>
</comment>
<gene>
    <name evidence="10" type="primary">nadD</name>
    <name evidence="12" type="ORF">SAMN04489868_11059</name>
</gene>
<keyword evidence="13" id="KW-1185">Reference proteome</keyword>
<dbReference type="SUPFAM" id="SSF52374">
    <property type="entry name" value="Nucleotidylyl transferase"/>
    <property type="match status" value="1"/>
</dbReference>
<dbReference type="UniPathway" id="UPA00253">
    <property type="reaction ID" value="UER00332"/>
</dbReference>
<dbReference type="PANTHER" id="PTHR39321:SF3">
    <property type="entry name" value="PHOSPHOPANTETHEINE ADENYLYLTRANSFERASE"/>
    <property type="match status" value="1"/>
</dbReference>
<dbReference type="InterPro" id="IPR005248">
    <property type="entry name" value="NadD/NMNAT"/>
</dbReference>
<evidence type="ECO:0000256" key="3">
    <source>
        <dbReference type="ARBA" id="ARBA00022642"/>
    </source>
</evidence>
<dbReference type="CDD" id="cd02165">
    <property type="entry name" value="NMNAT"/>
    <property type="match status" value="1"/>
</dbReference>
<reference evidence="12 13" key="1">
    <citation type="submission" date="2016-10" db="EMBL/GenBank/DDBJ databases">
        <authorList>
            <person name="de Groot N.N."/>
        </authorList>
    </citation>
    <scope>NUCLEOTIDE SEQUENCE [LARGE SCALE GENOMIC DNA]</scope>
    <source>
        <strain evidence="12 13">DSM 27630</strain>
    </source>
</reference>
<dbReference type="Pfam" id="PF01467">
    <property type="entry name" value="CTP_transf_like"/>
    <property type="match status" value="1"/>
</dbReference>
<sequence>MTRSVKTMDHTQISSEMATELSEKKRIGILGGTFNPPHIAHLVMADQVCQQLGLDKICFMPTYLPPHADEKKTIAAHHRVRMVEEAIKENQMFDIEKIEIERGGKSYTFDTMKQLTQLHPDTEYYFIIGGDMVNDLPNWYRIDELTNLTQFVGIRRPGFPVESRYPLLWVDVPQIDVSSTSLRNKISRGCTVQYLVPDAVMQYINREGLYKNEN</sequence>
<dbReference type="HAMAP" id="MF_00244">
    <property type="entry name" value="NaMN_adenylyltr"/>
    <property type="match status" value="1"/>
</dbReference>
<evidence type="ECO:0000313" key="12">
    <source>
        <dbReference type="EMBL" id="SFH66780.1"/>
    </source>
</evidence>
<evidence type="ECO:0000256" key="6">
    <source>
        <dbReference type="ARBA" id="ARBA00022741"/>
    </source>
</evidence>
<dbReference type="NCBIfam" id="TIGR00482">
    <property type="entry name" value="nicotinate (nicotinamide) nucleotide adenylyltransferase"/>
    <property type="match status" value="1"/>
</dbReference>
<evidence type="ECO:0000256" key="4">
    <source>
        <dbReference type="ARBA" id="ARBA00022679"/>
    </source>
</evidence>
<feature type="domain" description="Cytidyltransferase-like" evidence="11">
    <location>
        <begin position="29"/>
        <end position="184"/>
    </location>
</feature>
<name>A0A1I3BX66_9LACT</name>
<protein>
    <recommendedName>
        <fullName evidence="10">Probable nicotinate-nucleotide adenylyltransferase</fullName>
        <ecNumber evidence="10">2.7.7.18</ecNumber>
    </recommendedName>
    <alternativeName>
        <fullName evidence="10">Deamido-NAD(+) diphosphorylase</fullName>
    </alternativeName>
    <alternativeName>
        <fullName evidence="10">Deamido-NAD(+) pyrophosphorylase</fullName>
    </alternativeName>
    <alternativeName>
        <fullName evidence="10">Nicotinate mononucleotide adenylyltransferase</fullName>
        <shortName evidence="10">NaMN adenylyltransferase</shortName>
    </alternativeName>
</protein>
<evidence type="ECO:0000256" key="5">
    <source>
        <dbReference type="ARBA" id="ARBA00022695"/>
    </source>
</evidence>
<keyword evidence="6 10" id="KW-0547">Nucleotide-binding</keyword>
<comment type="similarity">
    <text evidence="10">Belongs to the NadD family.</text>
</comment>
<dbReference type="EMBL" id="FOQE01000010">
    <property type="protein sequence ID" value="SFH66780.1"/>
    <property type="molecule type" value="Genomic_DNA"/>
</dbReference>
<keyword evidence="7 10" id="KW-0067">ATP-binding</keyword>
<dbReference type="GO" id="GO:0004515">
    <property type="term" value="F:nicotinate-nucleotide adenylyltransferase activity"/>
    <property type="evidence" value="ECO:0007669"/>
    <property type="project" value="UniProtKB-UniRule"/>
</dbReference>
<organism evidence="12 13">
    <name type="scientific">Pisciglobus halotolerans</name>
    <dbReference type="NCBI Taxonomy" id="745365"/>
    <lineage>
        <taxon>Bacteria</taxon>
        <taxon>Bacillati</taxon>
        <taxon>Bacillota</taxon>
        <taxon>Bacilli</taxon>
        <taxon>Lactobacillales</taxon>
        <taxon>Carnobacteriaceae</taxon>
    </lineage>
</organism>
<dbReference type="RefSeq" id="WP_092091968.1">
    <property type="nucleotide sequence ID" value="NZ_FOQE01000010.1"/>
</dbReference>
<dbReference type="NCBIfam" id="NF000840">
    <property type="entry name" value="PRK00071.1-3"/>
    <property type="match status" value="1"/>
</dbReference>
<dbReference type="PANTHER" id="PTHR39321">
    <property type="entry name" value="NICOTINATE-NUCLEOTIDE ADENYLYLTRANSFERASE-RELATED"/>
    <property type="match status" value="1"/>
</dbReference>
<keyword evidence="5 10" id="KW-0548">Nucleotidyltransferase</keyword>
<evidence type="ECO:0000256" key="1">
    <source>
        <dbReference type="ARBA" id="ARBA00002324"/>
    </source>
</evidence>
<dbReference type="Gene3D" id="3.40.50.620">
    <property type="entry name" value="HUPs"/>
    <property type="match status" value="1"/>
</dbReference>
<evidence type="ECO:0000256" key="8">
    <source>
        <dbReference type="ARBA" id="ARBA00023027"/>
    </source>
</evidence>
<dbReference type="InterPro" id="IPR004821">
    <property type="entry name" value="Cyt_trans-like"/>
</dbReference>
<evidence type="ECO:0000259" key="11">
    <source>
        <dbReference type="Pfam" id="PF01467"/>
    </source>
</evidence>
<comment type="function">
    <text evidence="1 10">Catalyzes the reversible adenylation of nicotinate mononucleotide (NaMN) to nicotinic acid adenine dinucleotide (NaAD).</text>
</comment>
<evidence type="ECO:0000256" key="7">
    <source>
        <dbReference type="ARBA" id="ARBA00022840"/>
    </source>
</evidence>
<accession>A0A1I3BX66</accession>
<dbReference type="NCBIfam" id="NF000841">
    <property type="entry name" value="PRK00071.1-4"/>
    <property type="match status" value="1"/>
</dbReference>
<proteinExistence type="inferred from homology"/>
<keyword evidence="8 10" id="KW-0520">NAD</keyword>
<keyword evidence="3 10" id="KW-0662">Pyridine nucleotide biosynthesis</keyword>
<evidence type="ECO:0000256" key="2">
    <source>
        <dbReference type="ARBA" id="ARBA00005019"/>
    </source>
</evidence>
<dbReference type="OrthoDB" id="5295945at2"/>